<dbReference type="Gene3D" id="3.40.50.2000">
    <property type="entry name" value="Glycogen Phosphorylase B"/>
    <property type="match status" value="2"/>
</dbReference>
<dbReference type="GO" id="GO:0005829">
    <property type="term" value="C:cytosol"/>
    <property type="evidence" value="ECO:0007669"/>
    <property type="project" value="TreeGrafter"/>
</dbReference>
<keyword evidence="4" id="KW-1185">Reference proteome</keyword>
<keyword evidence="1" id="KW-0328">Glycosyltransferase</keyword>
<sequence length="310" mass="33788">MKGQPPRVLVIRGGAIGDFVLTLPAIRLIRQNIPGCHLEVLGYPGIMDLAVTAGLADATRSLEHRSMALLFAKGAALDPALVDYLRSFNLVVSYLFDPDGILKGQMEAVGVKTYLECPHQVLPGQGHAAEQLARPLEKLAMFLEPEPDWRSPLFQFGEPLSKKPRIALHLGSGSVKKTWPVEHWLQVTKTLREVMPETELVLITGEAEQERGLTAGFEEAERWHSLPLPELAARLCTCRLFLGHDSGISHLASACGVPSFLLFGPTDPATWAPPQAQVTVVQAEGGVWELLLPEKVTEALVTKVLPAMPL</sequence>
<evidence type="ECO:0000313" key="4">
    <source>
        <dbReference type="Proteomes" id="UP000190774"/>
    </source>
</evidence>
<evidence type="ECO:0000313" key="3">
    <source>
        <dbReference type="EMBL" id="SKA80118.1"/>
    </source>
</evidence>
<reference evidence="4" key="1">
    <citation type="submission" date="2017-02" db="EMBL/GenBank/DDBJ databases">
        <authorList>
            <person name="Varghese N."/>
            <person name="Submissions S."/>
        </authorList>
    </citation>
    <scope>NUCLEOTIDE SEQUENCE [LARGE SCALE GENOMIC DNA]</scope>
    <source>
        <strain evidence="4">ATCC 700200</strain>
    </source>
</reference>
<dbReference type="PANTHER" id="PTHR30160">
    <property type="entry name" value="TETRAACYLDISACCHARIDE 4'-KINASE-RELATED"/>
    <property type="match status" value="1"/>
</dbReference>
<keyword evidence="2 3" id="KW-0808">Transferase</keyword>
<dbReference type="GO" id="GO:0008713">
    <property type="term" value="F:ADP-heptose-lipopolysaccharide heptosyltransferase activity"/>
    <property type="evidence" value="ECO:0007669"/>
    <property type="project" value="TreeGrafter"/>
</dbReference>
<name>A0A1T4WTE2_9BACT</name>
<dbReference type="CDD" id="cd03789">
    <property type="entry name" value="GT9_LPS_heptosyltransferase"/>
    <property type="match status" value="1"/>
</dbReference>
<protein>
    <submittedName>
        <fullName evidence="3">ADP-heptose:LPS heptosyltransferase</fullName>
    </submittedName>
</protein>
<dbReference type="InterPro" id="IPR002201">
    <property type="entry name" value="Glyco_trans_9"/>
</dbReference>
<accession>A0A1T4WTE2</accession>
<dbReference type="GO" id="GO:0009244">
    <property type="term" value="P:lipopolysaccharide core region biosynthetic process"/>
    <property type="evidence" value="ECO:0007669"/>
    <property type="project" value="TreeGrafter"/>
</dbReference>
<dbReference type="InterPro" id="IPR051199">
    <property type="entry name" value="LPS_LOS_Heptosyltrfase"/>
</dbReference>
<dbReference type="Pfam" id="PF01075">
    <property type="entry name" value="Glyco_transf_9"/>
    <property type="match status" value="1"/>
</dbReference>
<proteinExistence type="predicted"/>
<dbReference type="PANTHER" id="PTHR30160:SF23">
    <property type="match status" value="1"/>
</dbReference>
<dbReference type="OrthoDB" id="9795016at2"/>
<evidence type="ECO:0000256" key="1">
    <source>
        <dbReference type="ARBA" id="ARBA00022676"/>
    </source>
</evidence>
<dbReference type="Proteomes" id="UP000190774">
    <property type="component" value="Unassembled WGS sequence"/>
</dbReference>
<dbReference type="AlphaFoldDB" id="A0A1T4WTE2"/>
<dbReference type="STRING" id="48467.SAMN02745166_00586"/>
<dbReference type="EMBL" id="FUYE01000002">
    <property type="protein sequence ID" value="SKA80118.1"/>
    <property type="molecule type" value="Genomic_DNA"/>
</dbReference>
<dbReference type="RefSeq" id="WP_078811815.1">
    <property type="nucleotide sequence ID" value="NZ_FUYE01000002.1"/>
</dbReference>
<evidence type="ECO:0000256" key="2">
    <source>
        <dbReference type="ARBA" id="ARBA00022679"/>
    </source>
</evidence>
<organism evidence="3 4">
    <name type="scientific">Prosthecobacter debontii</name>
    <dbReference type="NCBI Taxonomy" id="48467"/>
    <lineage>
        <taxon>Bacteria</taxon>
        <taxon>Pseudomonadati</taxon>
        <taxon>Verrucomicrobiota</taxon>
        <taxon>Verrucomicrobiia</taxon>
        <taxon>Verrucomicrobiales</taxon>
        <taxon>Verrucomicrobiaceae</taxon>
        <taxon>Prosthecobacter</taxon>
    </lineage>
</organism>
<gene>
    <name evidence="3" type="ORF">SAMN02745166_00586</name>
</gene>
<dbReference type="SUPFAM" id="SSF53756">
    <property type="entry name" value="UDP-Glycosyltransferase/glycogen phosphorylase"/>
    <property type="match status" value="1"/>
</dbReference>